<protein>
    <submittedName>
        <fullName evidence="2">Uncharacterized protein</fullName>
    </submittedName>
</protein>
<feature type="compositionally biased region" description="Polar residues" evidence="1">
    <location>
        <begin position="106"/>
        <end position="117"/>
    </location>
</feature>
<gene>
    <name evidence="2" type="ORF">GN958_ATG08615</name>
</gene>
<dbReference type="EMBL" id="JAACNO010001197">
    <property type="protein sequence ID" value="KAF4142193.1"/>
    <property type="molecule type" value="Genomic_DNA"/>
</dbReference>
<organism evidence="2 3">
    <name type="scientific">Phytophthora infestans</name>
    <name type="common">Potato late blight agent</name>
    <name type="synonym">Botrytis infestans</name>
    <dbReference type="NCBI Taxonomy" id="4787"/>
    <lineage>
        <taxon>Eukaryota</taxon>
        <taxon>Sar</taxon>
        <taxon>Stramenopiles</taxon>
        <taxon>Oomycota</taxon>
        <taxon>Peronosporomycetes</taxon>
        <taxon>Peronosporales</taxon>
        <taxon>Peronosporaceae</taxon>
        <taxon>Phytophthora</taxon>
    </lineage>
</organism>
<sequence length="117" mass="13363">MVAQYTQAKAEFRRKKAKQANQNAITDDAQDNDVIGVDRMETSKPIATGSTVVVQCPLADDVVEPPSKRQKVELEAVLERFLSEQKESQQEQREHERTRLKEQQDLQRQTVELQSAP</sequence>
<comment type="caution">
    <text evidence="2">The sequence shown here is derived from an EMBL/GenBank/DDBJ whole genome shotgun (WGS) entry which is preliminary data.</text>
</comment>
<feature type="compositionally biased region" description="Basic and acidic residues" evidence="1">
    <location>
        <begin position="84"/>
        <end position="105"/>
    </location>
</feature>
<feature type="region of interest" description="Disordered" evidence="1">
    <location>
        <begin position="84"/>
        <end position="117"/>
    </location>
</feature>
<dbReference type="Proteomes" id="UP000704712">
    <property type="component" value="Unassembled WGS sequence"/>
</dbReference>
<proteinExistence type="predicted"/>
<name>A0A8S9UNX4_PHYIN</name>
<evidence type="ECO:0000313" key="2">
    <source>
        <dbReference type="EMBL" id="KAF4142193.1"/>
    </source>
</evidence>
<reference evidence="2" key="1">
    <citation type="submission" date="2020-03" db="EMBL/GenBank/DDBJ databases">
        <title>Hybrid Assembly of Korean Phytophthora infestans isolates.</title>
        <authorList>
            <person name="Prokchorchik M."/>
            <person name="Lee Y."/>
            <person name="Seo J."/>
            <person name="Cho J.-H."/>
            <person name="Park Y.-E."/>
            <person name="Jang D.-C."/>
            <person name="Im J.-S."/>
            <person name="Choi J.-G."/>
            <person name="Park H.-J."/>
            <person name="Lee G.-B."/>
            <person name="Lee Y.-G."/>
            <person name="Hong S.-Y."/>
            <person name="Cho K."/>
            <person name="Sohn K.H."/>
        </authorList>
    </citation>
    <scope>NUCLEOTIDE SEQUENCE</scope>
    <source>
        <strain evidence="2">KR_2_A2</strain>
    </source>
</reference>
<evidence type="ECO:0000313" key="3">
    <source>
        <dbReference type="Proteomes" id="UP000704712"/>
    </source>
</evidence>
<evidence type="ECO:0000256" key="1">
    <source>
        <dbReference type="SAM" id="MobiDB-lite"/>
    </source>
</evidence>
<dbReference type="AlphaFoldDB" id="A0A8S9UNX4"/>
<accession>A0A8S9UNX4</accession>